<feature type="transmembrane region" description="Helical" evidence="4">
    <location>
        <begin position="313"/>
        <end position="333"/>
    </location>
</feature>
<dbReference type="PANTHER" id="PTHR23121">
    <property type="entry name" value="SODIUM-DEPENDENT GLUCOSE TRANSPORTER 1"/>
    <property type="match status" value="1"/>
</dbReference>
<evidence type="ECO:0000256" key="2">
    <source>
        <dbReference type="ARBA" id="ARBA00022989"/>
    </source>
</evidence>
<accession>A0A8S4Q0D3</accession>
<protein>
    <submittedName>
        <fullName evidence="5">Uncharacterized protein</fullName>
    </submittedName>
</protein>
<sequence>MPSVIWQQNKINTVMRKNIGTTLKRLLPKYYRSRQFHQGSRVNEDVLIPLVTEKKEKEVEYEDLDDGGAHAKKLFNYKLAKTFLIIGSWTVNGLMMGIKFPTIPDLQERVGVKIADLTGAAAMRNVGWIMGCICGGIMFDRLRKTWDLQLAVGFFTQAFSVAFKPWCRSVEALAVLYWMEGASHGIYGLVGNGMMIATWGGNSAAPLQAMHFGFKTGEFIAPLLAYPFLSNTRGGQATVNSSLPVNGTGTEFDSNIEVPYFIVGAAAIVTSLVYLVFYLAPRPIGLTFTNQAKGTSLKDLLHPGSFTRGNVKFGVILMTCMFFYYTFVGTYSSHFHLLQASIATDTLNATKQEASLIVSAARGAQLAGQFIFILIAKYTPMPFVVFTVTHAIAIINVVAIVYSLKSLLNFGIFGCVFDFFFASVWASGMAWAELYMDVTGSAIMIWNTGHGSGNTLIEWGSGYILQNYGANSVMVLNAIFAAITCLVIYATQSFMSYYGKKSREKS</sequence>
<feature type="transmembrane region" description="Helical" evidence="4">
    <location>
        <begin position="260"/>
        <end position="280"/>
    </location>
</feature>
<feature type="transmembrane region" description="Helical" evidence="4">
    <location>
        <begin position="121"/>
        <end position="139"/>
    </location>
</feature>
<dbReference type="Proteomes" id="UP000749559">
    <property type="component" value="Unassembled WGS sequence"/>
</dbReference>
<dbReference type="SUPFAM" id="SSF103473">
    <property type="entry name" value="MFS general substrate transporter"/>
    <property type="match status" value="1"/>
</dbReference>
<organism evidence="5 6">
    <name type="scientific">Owenia fusiformis</name>
    <name type="common">Polychaete worm</name>
    <dbReference type="NCBI Taxonomy" id="6347"/>
    <lineage>
        <taxon>Eukaryota</taxon>
        <taxon>Metazoa</taxon>
        <taxon>Spiralia</taxon>
        <taxon>Lophotrochozoa</taxon>
        <taxon>Annelida</taxon>
        <taxon>Polychaeta</taxon>
        <taxon>Sedentaria</taxon>
        <taxon>Canalipalpata</taxon>
        <taxon>Sabellida</taxon>
        <taxon>Oweniida</taxon>
        <taxon>Oweniidae</taxon>
        <taxon>Owenia</taxon>
    </lineage>
</organism>
<comment type="caution">
    <text evidence="5">The sequence shown here is derived from an EMBL/GenBank/DDBJ whole genome shotgun (WGS) entry which is preliminary data.</text>
</comment>
<feature type="transmembrane region" description="Helical" evidence="4">
    <location>
        <begin position="410"/>
        <end position="432"/>
    </location>
</feature>
<name>A0A8S4Q0D3_OWEFU</name>
<keyword evidence="2 4" id="KW-1133">Transmembrane helix</keyword>
<keyword evidence="3 4" id="KW-0472">Membrane</keyword>
<gene>
    <name evidence="5" type="ORF">OFUS_LOCUS23479</name>
</gene>
<feature type="transmembrane region" description="Helical" evidence="4">
    <location>
        <begin position="381"/>
        <end position="403"/>
    </location>
</feature>
<keyword evidence="1 4" id="KW-0812">Transmembrane</keyword>
<evidence type="ECO:0000256" key="1">
    <source>
        <dbReference type="ARBA" id="ARBA00022692"/>
    </source>
</evidence>
<reference evidence="5" key="1">
    <citation type="submission" date="2022-03" db="EMBL/GenBank/DDBJ databases">
        <authorList>
            <person name="Martin C."/>
        </authorList>
    </citation>
    <scope>NUCLEOTIDE SEQUENCE</scope>
</reference>
<evidence type="ECO:0000256" key="3">
    <source>
        <dbReference type="ARBA" id="ARBA00023136"/>
    </source>
</evidence>
<dbReference type="EMBL" id="CAIIXF020000011">
    <property type="protein sequence ID" value="CAH1799470.1"/>
    <property type="molecule type" value="Genomic_DNA"/>
</dbReference>
<dbReference type="AlphaFoldDB" id="A0A8S4Q0D3"/>
<evidence type="ECO:0000313" key="6">
    <source>
        <dbReference type="Proteomes" id="UP000749559"/>
    </source>
</evidence>
<dbReference type="PANTHER" id="PTHR23121:SF9">
    <property type="entry name" value="SODIUM-DEPENDENT GLUCOSE TRANSPORTER 1"/>
    <property type="match status" value="1"/>
</dbReference>
<feature type="transmembrane region" description="Helical" evidence="4">
    <location>
        <begin position="82"/>
        <end position="101"/>
    </location>
</feature>
<dbReference type="Gene3D" id="1.20.1250.20">
    <property type="entry name" value="MFS general substrate transporter like domains"/>
    <property type="match status" value="1"/>
</dbReference>
<proteinExistence type="predicted"/>
<dbReference type="OrthoDB" id="546893at2759"/>
<keyword evidence="6" id="KW-1185">Reference proteome</keyword>
<evidence type="ECO:0000313" key="5">
    <source>
        <dbReference type="EMBL" id="CAH1799470.1"/>
    </source>
</evidence>
<feature type="transmembrane region" description="Helical" evidence="4">
    <location>
        <begin position="475"/>
        <end position="498"/>
    </location>
</feature>
<dbReference type="InterPro" id="IPR036259">
    <property type="entry name" value="MFS_trans_sf"/>
</dbReference>
<evidence type="ECO:0000256" key="4">
    <source>
        <dbReference type="SAM" id="Phobius"/>
    </source>
</evidence>
<feature type="transmembrane region" description="Helical" evidence="4">
    <location>
        <begin position="354"/>
        <end position="375"/>
    </location>
</feature>